<evidence type="ECO:0000256" key="2">
    <source>
        <dbReference type="ARBA" id="ARBA00022679"/>
    </source>
</evidence>
<feature type="binding site" evidence="3">
    <location>
        <position position="224"/>
    </location>
    <ligand>
        <name>Mg(2+)</name>
        <dbReference type="ChEBI" id="CHEBI:18420"/>
        <label>2</label>
    </ligand>
</feature>
<proteinExistence type="inferred from homology"/>
<dbReference type="OrthoDB" id="9806430at2"/>
<feature type="binding site" evidence="3">
    <location>
        <position position="79"/>
    </location>
    <ligand>
        <name>anthranilate</name>
        <dbReference type="ChEBI" id="CHEBI:16567"/>
        <label>1</label>
    </ligand>
</feature>
<comment type="caution">
    <text evidence="6">The sequence shown here is derived from an EMBL/GenBank/DDBJ whole genome shotgun (WGS) entry which is preliminary data.</text>
</comment>
<dbReference type="UniPathway" id="UPA00035">
    <property type="reaction ID" value="UER00041"/>
</dbReference>
<evidence type="ECO:0000259" key="4">
    <source>
        <dbReference type="Pfam" id="PF00591"/>
    </source>
</evidence>
<feature type="binding site" evidence="3">
    <location>
        <position position="165"/>
    </location>
    <ligand>
        <name>anthranilate</name>
        <dbReference type="ChEBI" id="CHEBI:16567"/>
        <label>2</label>
    </ligand>
</feature>
<dbReference type="NCBIfam" id="TIGR01245">
    <property type="entry name" value="trpD"/>
    <property type="match status" value="1"/>
</dbReference>
<dbReference type="RefSeq" id="WP_115565914.1">
    <property type="nucleotide sequence ID" value="NZ_QRGR01000012.1"/>
</dbReference>
<comment type="similarity">
    <text evidence="3">Belongs to the anthranilate phosphoribosyltransferase family.</text>
</comment>
<dbReference type="SUPFAM" id="SSF52418">
    <property type="entry name" value="Nucleoside phosphorylase/phosphoribosyltransferase catalytic domain"/>
    <property type="match status" value="1"/>
</dbReference>
<dbReference type="InterPro" id="IPR036320">
    <property type="entry name" value="Glycosyl_Trfase_fam3_N_dom_sf"/>
</dbReference>
<feature type="binding site" evidence="3">
    <location>
        <begin position="89"/>
        <end position="92"/>
    </location>
    <ligand>
        <name>5-phospho-alpha-D-ribose 1-diphosphate</name>
        <dbReference type="ChEBI" id="CHEBI:58017"/>
    </ligand>
</feature>
<feature type="binding site" evidence="3">
    <location>
        <position position="91"/>
    </location>
    <ligand>
        <name>Mg(2+)</name>
        <dbReference type="ChEBI" id="CHEBI:18420"/>
        <label>1</label>
    </ligand>
</feature>
<organism evidence="6 7">
    <name type="scientific">Pontibacter diazotrophicus</name>
    <dbReference type="NCBI Taxonomy" id="1400979"/>
    <lineage>
        <taxon>Bacteria</taxon>
        <taxon>Pseudomonadati</taxon>
        <taxon>Bacteroidota</taxon>
        <taxon>Cytophagia</taxon>
        <taxon>Cytophagales</taxon>
        <taxon>Hymenobacteraceae</taxon>
        <taxon>Pontibacter</taxon>
    </lineage>
</organism>
<feature type="binding site" evidence="3">
    <location>
        <position position="110"/>
    </location>
    <ligand>
        <name>anthranilate</name>
        <dbReference type="ChEBI" id="CHEBI:16567"/>
        <label>1</label>
    </ligand>
</feature>
<feature type="binding site" evidence="3">
    <location>
        <begin position="82"/>
        <end position="83"/>
    </location>
    <ligand>
        <name>5-phospho-alpha-D-ribose 1-diphosphate</name>
        <dbReference type="ChEBI" id="CHEBI:58017"/>
    </ligand>
</feature>
<dbReference type="PANTHER" id="PTHR43285:SF2">
    <property type="entry name" value="ANTHRANILATE PHOSPHORIBOSYLTRANSFERASE"/>
    <property type="match status" value="1"/>
</dbReference>
<protein>
    <recommendedName>
        <fullName evidence="3">Anthranilate phosphoribosyltransferase</fullName>
        <ecNumber evidence="3">2.4.2.18</ecNumber>
    </recommendedName>
</protein>
<keyword evidence="3" id="KW-0057">Aromatic amino acid biosynthesis</keyword>
<evidence type="ECO:0000313" key="6">
    <source>
        <dbReference type="EMBL" id="RDV14802.1"/>
    </source>
</evidence>
<keyword evidence="3" id="KW-0460">Magnesium</keyword>
<dbReference type="Gene3D" id="1.20.970.10">
    <property type="entry name" value="Transferase, Pyrimidine Nucleoside Phosphorylase, Chain C"/>
    <property type="match status" value="1"/>
</dbReference>
<evidence type="ECO:0000256" key="3">
    <source>
        <dbReference type="HAMAP-Rule" id="MF_00211"/>
    </source>
</evidence>
<feature type="binding site" evidence="3">
    <location>
        <position position="119"/>
    </location>
    <ligand>
        <name>5-phospho-alpha-D-ribose 1-diphosphate</name>
        <dbReference type="ChEBI" id="CHEBI:58017"/>
    </ligand>
</feature>
<keyword evidence="3" id="KW-0028">Amino-acid biosynthesis</keyword>
<sequence length="336" mass="36578">MKEILNHLFEHKTLTKEQAHEVLVNVTAGKYNQNQIASFLTVFMMRSITVDELEGFRNALLDLCQRVDLDAYNPIDLCGTGGDGKDTFNISTLSSFVVAAAGVHVAKHGNYGVSSSCGSSNVLEALGIKFTTDTDALERSIDKYNICFLHAPLFHPAMKSVGPIRRELGVKTFFNMLGPMVNPAFPKRQMVGVFSLELARMYGYLYQQQPDVHYSIIHTLDGYDEISLTSPFKVISDNKEALYDADTLGLPTLQHEQIKGGGDVAGSAALFLKVLQGAGTEAQQSVVAANAGMALLTARPELDIKDAVALAHETLSSGKAYDLFNRLVNDQKVVAS</sequence>
<dbReference type="InterPro" id="IPR000312">
    <property type="entry name" value="Glycosyl_Trfase_fam3"/>
</dbReference>
<comment type="catalytic activity">
    <reaction evidence="3">
        <text>N-(5-phospho-beta-D-ribosyl)anthranilate + diphosphate = 5-phospho-alpha-D-ribose 1-diphosphate + anthranilate</text>
        <dbReference type="Rhea" id="RHEA:11768"/>
        <dbReference type="ChEBI" id="CHEBI:16567"/>
        <dbReference type="ChEBI" id="CHEBI:18277"/>
        <dbReference type="ChEBI" id="CHEBI:33019"/>
        <dbReference type="ChEBI" id="CHEBI:58017"/>
        <dbReference type="EC" id="2.4.2.18"/>
    </reaction>
</comment>
<dbReference type="SUPFAM" id="SSF47648">
    <property type="entry name" value="Nucleoside phosphorylase/phosphoribosyltransferase N-terminal domain"/>
    <property type="match status" value="1"/>
</dbReference>
<evidence type="ECO:0000259" key="5">
    <source>
        <dbReference type="Pfam" id="PF02885"/>
    </source>
</evidence>
<dbReference type="GO" id="GO:0005829">
    <property type="term" value="C:cytosol"/>
    <property type="evidence" value="ECO:0007669"/>
    <property type="project" value="TreeGrafter"/>
</dbReference>
<keyword evidence="7" id="KW-1185">Reference proteome</keyword>
<dbReference type="Pfam" id="PF02885">
    <property type="entry name" value="Glycos_trans_3N"/>
    <property type="match status" value="1"/>
</dbReference>
<feature type="binding site" evidence="3">
    <location>
        <position position="87"/>
    </location>
    <ligand>
        <name>5-phospho-alpha-D-ribose 1-diphosphate</name>
        <dbReference type="ChEBI" id="CHEBI:58017"/>
    </ligand>
</feature>
<keyword evidence="1 3" id="KW-0328">Glycosyltransferase</keyword>
<gene>
    <name evidence="3 6" type="primary">trpD</name>
    <name evidence="6" type="ORF">DXT99_12615</name>
</gene>
<dbReference type="Gene3D" id="3.40.1030.10">
    <property type="entry name" value="Nucleoside phosphorylase/phosphoribosyltransferase catalytic domain"/>
    <property type="match status" value="1"/>
</dbReference>
<dbReference type="InterPro" id="IPR005940">
    <property type="entry name" value="Anthranilate_Pribosyl_Tfrase"/>
</dbReference>
<feature type="binding site" evidence="3">
    <location>
        <begin position="107"/>
        <end position="115"/>
    </location>
    <ligand>
        <name>5-phospho-alpha-D-ribose 1-diphosphate</name>
        <dbReference type="ChEBI" id="CHEBI:58017"/>
    </ligand>
</feature>
<evidence type="ECO:0000313" key="7">
    <source>
        <dbReference type="Proteomes" id="UP000256708"/>
    </source>
</evidence>
<dbReference type="AlphaFoldDB" id="A0A3D8LCX8"/>
<feature type="binding site" evidence="3">
    <location>
        <position position="225"/>
    </location>
    <ligand>
        <name>Mg(2+)</name>
        <dbReference type="ChEBI" id="CHEBI:18420"/>
        <label>1</label>
    </ligand>
</feature>
<dbReference type="GO" id="GO:0000162">
    <property type="term" value="P:L-tryptophan biosynthetic process"/>
    <property type="evidence" value="ECO:0007669"/>
    <property type="project" value="UniProtKB-UniRule"/>
</dbReference>
<name>A0A3D8LCX8_9BACT</name>
<comment type="caution">
    <text evidence="3">Lacks conserved residue(s) required for the propagation of feature annotation.</text>
</comment>
<dbReference type="InterPro" id="IPR017459">
    <property type="entry name" value="Glycosyl_Trfase_fam3_N_dom"/>
</dbReference>
<reference evidence="7" key="1">
    <citation type="submission" date="2018-08" db="EMBL/GenBank/DDBJ databases">
        <authorList>
            <person name="Liu Z.-W."/>
            <person name="Du Z.-J."/>
        </authorList>
    </citation>
    <scope>NUCLEOTIDE SEQUENCE [LARGE SCALE GENOMIC DNA]</scope>
    <source>
        <strain evidence="7">H4X</strain>
    </source>
</reference>
<feature type="binding site" evidence="3">
    <location>
        <position position="79"/>
    </location>
    <ligand>
        <name>5-phospho-alpha-D-ribose 1-diphosphate</name>
        <dbReference type="ChEBI" id="CHEBI:58017"/>
    </ligand>
</feature>
<dbReference type="GO" id="GO:0000287">
    <property type="term" value="F:magnesium ion binding"/>
    <property type="evidence" value="ECO:0007669"/>
    <property type="project" value="UniProtKB-UniRule"/>
</dbReference>
<dbReference type="HAMAP" id="MF_00211">
    <property type="entry name" value="TrpD"/>
    <property type="match status" value="1"/>
</dbReference>
<feature type="domain" description="Glycosyl transferase family 3 N-terminal" evidence="5">
    <location>
        <begin position="2"/>
        <end position="63"/>
    </location>
</feature>
<dbReference type="Pfam" id="PF00591">
    <property type="entry name" value="Glycos_transf_3"/>
    <property type="match status" value="1"/>
</dbReference>
<dbReference type="EC" id="2.4.2.18" evidence="3"/>
<comment type="cofactor">
    <cofactor evidence="3">
        <name>Mg(2+)</name>
        <dbReference type="ChEBI" id="CHEBI:18420"/>
    </cofactor>
    <text evidence="3">Binds 2 magnesium ions per monomer.</text>
</comment>
<keyword evidence="3" id="KW-0822">Tryptophan biosynthesis</keyword>
<comment type="function">
    <text evidence="3">Catalyzes the transfer of the phosphoribosyl group of 5-phosphorylribose-1-pyrophosphate (PRPP) to anthranilate to yield N-(5'-phosphoribosyl)-anthranilate (PRA).</text>
</comment>
<dbReference type="PANTHER" id="PTHR43285">
    <property type="entry name" value="ANTHRANILATE PHOSPHORIBOSYLTRANSFERASE"/>
    <property type="match status" value="1"/>
</dbReference>
<keyword evidence="3" id="KW-0479">Metal-binding</keyword>
<accession>A0A3D8LCX8</accession>
<dbReference type="InterPro" id="IPR035902">
    <property type="entry name" value="Nuc_phospho_transferase"/>
</dbReference>
<comment type="subunit">
    <text evidence="3">Homodimer.</text>
</comment>
<keyword evidence="2 3" id="KW-0808">Transferase</keyword>
<evidence type="ECO:0000256" key="1">
    <source>
        <dbReference type="ARBA" id="ARBA00022676"/>
    </source>
</evidence>
<feature type="binding site" evidence="3">
    <location>
        <position position="225"/>
    </location>
    <ligand>
        <name>Mg(2+)</name>
        <dbReference type="ChEBI" id="CHEBI:18420"/>
        <label>2</label>
    </ligand>
</feature>
<dbReference type="Proteomes" id="UP000256708">
    <property type="component" value="Unassembled WGS sequence"/>
</dbReference>
<dbReference type="EMBL" id="QRGR01000012">
    <property type="protein sequence ID" value="RDV14802.1"/>
    <property type="molecule type" value="Genomic_DNA"/>
</dbReference>
<dbReference type="GO" id="GO:0004048">
    <property type="term" value="F:anthranilate phosphoribosyltransferase activity"/>
    <property type="evidence" value="ECO:0007669"/>
    <property type="project" value="UniProtKB-UniRule"/>
</dbReference>
<feature type="domain" description="Glycosyl transferase family 3" evidence="4">
    <location>
        <begin position="74"/>
        <end position="321"/>
    </location>
</feature>
<comment type="pathway">
    <text evidence="3">Amino-acid biosynthesis; L-tryptophan biosynthesis; L-tryptophan from chorismate: step 2/5.</text>
</comment>